<dbReference type="OMA" id="DGPKWGF"/>
<feature type="compositionally biased region" description="Basic residues" evidence="1">
    <location>
        <begin position="1"/>
        <end position="10"/>
    </location>
</feature>
<organism evidence="2 3">
    <name type="scientific">Ceratopteris richardii</name>
    <name type="common">Triangle waterfern</name>
    <dbReference type="NCBI Taxonomy" id="49495"/>
    <lineage>
        <taxon>Eukaryota</taxon>
        <taxon>Viridiplantae</taxon>
        <taxon>Streptophyta</taxon>
        <taxon>Embryophyta</taxon>
        <taxon>Tracheophyta</taxon>
        <taxon>Polypodiopsida</taxon>
        <taxon>Polypodiidae</taxon>
        <taxon>Polypodiales</taxon>
        <taxon>Pteridineae</taxon>
        <taxon>Pteridaceae</taxon>
        <taxon>Parkerioideae</taxon>
        <taxon>Ceratopteris</taxon>
    </lineage>
</organism>
<proteinExistence type="predicted"/>
<reference evidence="2" key="1">
    <citation type="submission" date="2021-08" db="EMBL/GenBank/DDBJ databases">
        <title>WGS assembly of Ceratopteris richardii.</title>
        <authorList>
            <person name="Marchant D.B."/>
            <person name="Chen G."/>
            <person name="Jenkins J."/>
            <person name="Shu S."/>
            <person name="Leebens-Mack J."/>
            <person name="Grimwood J."/>
            <person name="Schmutz J."/>
            <person name="Soltis P."/>
            <person name="Soltis D."/>
            <person name="Chen Z.-H."/>
        </authorList>
    </citation>
    <scope>NUCLEOTIDE SEQUENCE</scope>
    <source>
        <strain evidence="2">Whitten #5841</strain>
        <tissue evidence="2">Leaf</tissue>
    </source>
</reference>
<accession>A0A8T2RPN2</accession>
<dbReference type="AlphaFoldDB" id="A0A8T2RPN2"/>
<dbReference type="OrthoDB" id="1916684at2759"/>
<feature type="region of interest" description="Disordered" evidence="1">
    <location>
        <begin position="1"/>
        <end position="25"/>
    </location>
</feature>
<evidence type="ECO:0000313" key="2">
    <source>
        <dbReference type="EMBL" id="KAH7297754.1"/>
    </source>
</evidence>
<comment type="caution">
    <text evidence="2">The sequence shown here is derived from an EMBL/GenBank/DDBJ whole genome shotgun (WGS) entry which is preliminary data.</text>
</comment>
<keyword evidence="3" id="KW-1185">Reference proteome</keyword>
<dbReference type="EMBL" id="CM035430">
    <property type="protein sequence ID" value="KAH7297754.1"/>
    <property type="molecule type" value="Genomic_DNA"/>
</dbReference>
<protein>
    <recommendedName>
        <fullName evidence="4">Outer dense fiber protein 3</fullName>
    </recommendedName>
</protein>
<dbReference type="Proteomes" id="UP000825935">
    <property type="component" value="Chromosome 25"/>
</dbReference>
<evidence type="ECO:0000313" key="3">
    <source>
        <dbReference type="Proteomes" id="UP000825935"/>
    </source>
</evidence>
<dbReference type="PANTHER" id="PTHR21580">
    <property type="entry name" value="SHIPPO-1-RELATED"/>
    <property type="match status" value="1"/>
</dbReference>
<dbReference type="InterPro" id="IPR051291">
    <property type="entry name" value="CIMAP"/>
</dbReference>
<sequence>MQSASKRRLKTPGPGAYNTNARPITPCPPAYSMGAKWGDLTGGLDWEPGPGSYEASVHRTRCRDGPSITIAPRIATTTTTLGLSKSDAPGPGSYNSQRCASLIRWREPAYSIASRTQNYHREISPGPGAYSVIFDTPGPAFSMTHTKKQPLLLSSDTPGPGAYTANEHLQRPRTPVISISGSGRESKNQIVAGTSPGPGAYNPLRSPKARAITISIRRPSRPIEESPGPGQYSAEAAEPLIHPREPALSIAGRTKDGLTIGVESFTPGPGAYDPKKWVPGSGTAITMLGRPAGRRRSAQVAEATPGPGAYFLTTPPSTSYPSPAIKIAGKYHRSPPTPVPGPGAYSPRMERDAHAVPMTSKRSTLFSSDPSGPGPANYFWDNKYYTNFRSPAISMGIRFSKRASASSPGPGHYNVPSVKLGPSFSMHSGSDRYTFA</sequence>
<dbReference type="InterPro" id="IPR010736">
    <property type="entry name" value="SHIPPO-rpt"/>
</dbReference>
<dbReference type="Pfam" id="PF07004">
    <property type="entry name" value="SHIPPO-rpt"/>
    <property type="match status" value="11"/>
</dbReference>
<evidence type="ECO:0008006" key="4">
    <source>
        <dbReference type="Google" id="ProtNLM"/>
    </source>
</evidence>
<name>A0A8T2RPN2_CERRI</name>
<dbReference type="PANTHER" id="PTHR21580:SF28">
    <property type="entry name" value="BOREALIN N-TERMINAL DOMAIN-CONTAINING PROTEIN-RELATED"/>
    <property type="match status" value="1"/>
</dbReference>
<evidence type="ECO:0000256" key="1">
    <source>
        <dbReference type="SAM" id="MobiDB-lite"/>
    </source>
</evidence>
<gene>
    <name evidence="2" type="ORF">KP509_25G010600</name>
</gene>